<feature type="non-terminal residue" evidence="2">
    <location>
        <position position="1"/>
    </location>
</feature>
<protein>
    <submittedName>
        <fullName evidence="2">Uncharacterized protein</fullName>
    </submittedName>
</protein>
<keyword evidence="3" id="KW-1185">Reference proteome</keyword>
<gene>
    <name evidence="2" type="ORF">DCAF_LOCUS1034</name>
</gene>
<feature type="compositionally biased region" description="Basic residues" evidence="1">
    <location>
        <begin position="73"/>
        <end position="83"/>
    </location>
</feature>
<feature type="region of interest" description="Disordered" evidence="1">
    <location>
        <begin position="132"/>
        <end position="154"/>
    </location>
</feature>
<evidence type="ECO:0000313" key="3">
    <source>
        <dbReference type="Proteomes" id="UP001314170"/>
    </source>
</evidence>
<sequence length="154" mass="16448">CSGGRPESERRPCRECEPRLNLGRLLLGGSAVPTSLTGAPSEVIHFDPMVLEAGAATGDWTLVSGRAKDGTRSIRRRRSRRASPSRLGRQSDERVRGSHLGPLVRTDKGKAPAVAPSRVELADSVVGAGTRPVTIGVRDGRNARGRPPARAWAR</sequence>
<dbReference type="EMBL" id="CAWUPB010000098">
    <property type="protein sequence ID" value="CAK7323408.1"/>
    <property type="molecule type" value="Genomic_DNA"/>
</dbReference>
<evidence type="ECO:0000313" key="2">
    <source>
        <dbReference type="EMBL" id="CAK7323408.1"/>
    </source>
</evidence>
<accession>A0AAV1QQY2</accession>
<dbReference type="Proteomes" id="UP001314170">
    <property type="component" value="Unassembled WGS sequence"/>
</dbReference>
<comment type="caution">
    <text evidence="2">The sequence shown here is derived from an EMBL/GenBank/DDBJ whole genome shotgun (WGS) entry which is preliminary data.</text>
</comment>
<reference evidence="2 3" key="1">
    <citation type="submission" date="2024-01" db="EMBL/GenBank/DDBJ databases">
        <authorList>
            <person name="Waweru B."/>
        </authorList>
    </citation>
    <scope>NUCLEOTIDE SEQUENCE [LARGE SCALE GENOMIC DNA]</scope>
</reference>
<proteinExistence type="predicted"/>
<feature type="region of interest" description="Disordered" evidence="1">
    <location>
        <begin position="67"/>
        <end position="116"/>
    </location>
</feature>
<name>A0AAV1QQY2_9ROSI</name>
<evidence type="ECO:0000256" key="1">
    <source>
        <dbReference type="SAM" id="MobiDB-lite"/>
    </source>
</evidence>
<organism evidence="2 3">
    <name type="scientific">Dovyalis caffra</name>
    <dbReference type="NCBI Taxonomy" id="77055"/>
    <lineage>
        <taxon>Eukaryota</taxon>
        <taxon>Viridiplantae</taxon>
        <taxon>Streptophyta</taxon>
        <taxon>Embryophyta</taxon>
        <taxon>Tracheophyta</taxon>
        <taxon>Spermatophyta</taxon>
        <taxon>Magnoliopsida</taxon>
        <taxon>eudicotyledons</taxon>
        <taxon>Gunneridae</taxon>
        <taxon>Pentapetalae</taxon>
        <taxon>rosids</taxon>
        <taxon>fabids</taxon>
        <taxon>Malpighiales</taxon>
        <taxon>Salicaceae</taxon>
        <taxon>Flacourtieae</taxon>
        <taxon>Dovyalis</taxon>
    </lineage>
</organism>
<feature type="compositionally biased region" description="Low complexity" evidence="1">
    <location>
        <begin position="145"/>
        <end position="154"/>
    </location>
</feature>
<dbReference type="AlphaFoldDB" id="A0AAV1QQY2"/>